<evidence type="ECO:0000256" key="4">
    <source>
        <dbReference type="ARBA" id="ARBA00023015"/>
    </source>
</evidence>
<evidence type="ECO:0000313" key="7">
    <source>
        <dbReference type="EMBL" id="KAK4718908.1"/>
    </source>
</evidence>
<dbReference type="PROSITE" id="PS01359">
    <property type="entry name" value="ZF_PHD_1"/>
    <property type="match status" value="1"/>
</dbReference>
<evidence type="ECO:0000256" key="2">
    <source>
        <dbReference type="ARBA" id="ARBA00022771"/>
    </source>
</evidence>
<keyword evidence="5" id="KW-0804">Transcription</keyword>
<dbReference type="InterPro" id="IPR056280">
    <property type="entry name" value="AIPP2-like_SPOC"/>
</dbReference>
<keyword evidence="3" id="KW-0862">Zinc</keyword>
<dbReference type="PANTHER" id="PTHR33304">
    <property type="match status" value="1"/>
</dbReference>
<keyword evidence="4" id="KW-0805">Transcription regulation</keyword>
<organism evidence="7 8">
    <name type="scientific">Solanum pinnatisectum</name>
    <name type="common">tansyleaf nightshade</name>
    <dbReference type="NCBI Taxonomy" id="50273"/>
    <lineage>
        <taxon>Eukaryota</taxon>
        <taxon>Viridiplantae</taxon>
        <taxon>Streptophyta</taxon>
        <taxon>Embryophyta</taxon>
        <taxon>Tracheophyta</taxon>
        <taxon>Spermatophyta</taxon>
        <taxon>Magnoliopsida</taxon>
        <taxon>eudicotyledons</taxon>
        <taxon>Gunneridae</taxon>
        <taxon>Pentapetalae</taxon>
        <taxon>asterids</taxon>
        <taxon>lamiids</taxon>
        <taxon>Solanales</taxon>
        <taxon>Solanaceae</taxon>
        <taxon>Solanoideae</taxon>
        <taxon>Solaneae</taxon>
        <taxon>Solanum</taxon>
    </lineage>
</organism>
<evidence type="ECO:0000256" key="1">
    <source>
        <dbReference type="ARBA" id="ARBA00022723"/>
    </source>
</evidence>
<dbReference type="AlphaFoldDB" id="A0AAV9L0I7"/>
<dbReference type="PANTHER" id="PTHR33304:SF41">
    <property type="entry name" value="ZINC FINGER PHD-TYPE DOMAIN-CONTAINING PROTEIN"/>
    <property type="match status" value="1"/>
</dbReference>
<accession>A0AAV9L0I7</accession>
<dbReference type="EMBL" id="JAWPEI010000008">
    <property type="protein sequence ID" value="KAK4718908.1"/>
    <property type="molecule type" value="Genomic_DNA"/>
</dbReference>
<keyword evidence="8" id="KW-1185">Reference proteome</keyword>
<dbReference type="InterPro" id="IPR049914">
    <property type="entry name" value="PHD1-3/5-6"/>
</dbReference>
<evidence type="ECO:0000256" key="3">
    <source>
        <dbReference type="ARBA" id="ARBA00022833"/>
    </source>
</evidence>
<gene>
    <name evidence="7" type="ORF">R3W88_017246</name>
</gene>
<evidence type="ECO:0000259" key="6">
    <source>
        <dbReference type="Pfam" id="PF23121"/>
    </source>
</evidence>
<dbReference type="Gene3D" id="3.30.40.10">
    <property type="entry name" value="Zinc/RING finger domain, C3HC4 (zinc finger)"/>
    <property type="match status" value="1"/>
</dbReference>
<dbReference type="Proteomes" id="UP001311915">
    <property type="component" value="Unassembled WGS sequence"/>
</dbReference>
<evidence type="ECO:0000256" key="5">
    <source>
        <dbReference type="ARBA" id="ARBA00023163"/>
    </source>
</evidence>
<reference evidence="7 8" key="1">
    <citation type="submission" date="2023-10" db="EMBL/GenBank/DDBJ databases">
        <title>Genome-Wide Identification Analysis in wild type Solanum Pinnatisectum Reveals Some Genes Defensing Phytophthora Infestans.</title>
        <authorList>
            <person name="Sun C."/>
        </authorList>
    </citation>
    <scope>NUCLEOTIDE SEQUENCE [LARGE SCALE GENOMIC DNA]</scope>
    <source>
        <strain evidence="7">LQN</strain>
        <tissue evidence="7">Leaf</tissue>
    </source>
</reference>
<dbReference type="InterPro" id="IPR019786">
    <property type="entry name" value="Zinc_finger_PHD-type_CS"/>
</dbReference>
<evidence type="ECO:0000313" key="8">
    <source>
        <dbReference type="Proteomes" id="UP001311915"/>
    </source>
</evidence>
<keyword evidence="1" id="KW-0479">Metal-binding</keyword>
<sequence length="303" mass="34993">MNLHKKICEICGDLGIQEAIITCYQCKNVDVHQYCVVGYWEDAPVDWCCEECDIRKGVMFSPCGLENERFKGSKSHASTKICQSTVQPKKYSKFPRRQHINWEKEVRTGKIRYLPVEEALGLSSRIEKYGSAPINTISSRAVSTKSRKFGKPKGRDAFTILEHRTHDVVNESLMMNSPMKHMCDPALSHPPCRVRRKVYEFSGLLPDTLKLELVARGDIWPSLFDNHCPGKEDIGLYLFESEKKRFEGYITLVEFMHNKDLVMRTLINDVKLIILINEHFLWGLFYRRRLDTDKCAKGEVVIA</sequence>
<protein>
    <recommendedName>
        <fullName evidence="6">AIPP2-like SPOC-like domain-containing protein</fullName>
    </recommendedName>
</protein>
<dbReference type="GO" id="GO:0140566">
    <property type="term" value="F:histone reader activity"/>
    <property type="evidence" value="ECO:0007669"/>
    <property type="project" value="InterPro"/>
</dbReference>
<dbReference type="InterPro" id="IPR013083">
    <property type="entry name" value="Znf_RING/FYVE/PHD"/>
</dbReference>
<dbReference type="GO" id="GO:0034244">
    <property type="term" value="P:negative regulation of transcription elongation by RNA polymerase II"/>
    <property type="evidence" value="ECO:0007669"/>
    <property type="project" value="InterPro"/>
</dbReference>
<proteinExistence type="predicted"/>
<dbReference type="Pfam" id="PF23121">
    <property type="entry name" value="SPOC_AIPP2"/>
    <property type="match status" value="1"/>
</dbReference>
<comment type="caution">
    <text evidence="7">The sequence shown here is derived from an EMBL/GenBank/DDBJ whole genome shotgun (WGS) entry which is preliminary data.</text>
</comment>
<feature type="domain" description="AIPP2-like SPOC-like" evidence="6">
    <location>
        <begin position="178"/>
        <end position="275"/>
    </location>
</feature>
<name>A0AAV9L0I7_9SOLN</name>
<keyword evidence="2" id="KW-0863">Zinc-finger</keyword>
<dbReference type="GO" id="GO:0008270">
    <property type="term" value="F:zinc ion binding"/>
    <property type="evidence" value="ECO:0007669"/>
    <property type="project" value="UniProtKB-KW"/>
</dbReference>